<keyword evidence="7" id="KW-1185">Reference proteome</keyword>
<evidence type="ECO:0000256" key="1">
    <source>
        <dbReference type="ARBA" id="ARBA00023015"/>
    </source>
</evidence>
<proteinExistence type="predicted"/>
<dbReference type="SUPFAM" id="SSF48498">
    <property type="entry name" value="Tetracyclin repressor-like, C-terminal domain"/>
    <property type="match status" value="1"/>
</dbReference>
<comment type="caution">
    <text evidence="6">The sequence shown here is derived from an EMBL/GenBank/DDBJ whole genome shotgun (WGS) entry which is preliminary data.</text>
</comment>
<dbReference type="Gene3D" id="1.10.357.10">
    <property type="entry name" value="Tetracycline Repressor, domain 2"/>
    <property type="match status" value="1"/>
</dbReference>
<keyword evidence="1" id="KW-0805">Transcription regulation</keyword>
<feature type="domain" description="HTH tetR-type" evidence="5">
    <location>
        <begin position="17"/>
        <end position="77"/>
    </location>
</feature>
<protein>
    <submittedName>
        <fullName evidence="6">TetR/AcrR family transcriptional regulator</fullName>
    </submittedName>
</protein>
<dbReference type="InterPro" id="IPR050109">
    <property type="entry name" value="HTH-type_TetR-like_transc_reg"/>
</dbReference>
<accession>A0ABP6ZQ08</accession>
<dbReference type="RefSeq" id="WP_344803641.1">
    <property type="nucleotide sequence ID" value="NZ_BAABAB010000013.1"/>
</dbReference>
<keyword evidence="2 4" id="KW-0238">DNA-binding</keyword>
<sequence length="207" mass="22857">MRLASAERAKRQRLAPGDRRTQIIDAATRLIGQRGFWGVSVHDIAAACGITDAGLLHHFGTKDALLIAVLERRDKVDDDSLARRLGIEPDRLYEAVRGLPLAEVCAAVVARNAEQPEIVRLYSVLNAESLTPAHPAHDYFVAREARVIAFFGSPRSDLHPDPVVRGRQVIAMMDGLQLRWLRDPERVDLPTEWAALFGRALSGVAQS</sequence>
<dbReference type="PRINTS" id="PR00455">
    <property type="entry name" value="HTHTETR"/>
</dbReference>
<dbReference type="Pfam" id="PF00440">
    <property type="entry name" value="TetR_N"/>
    <property type="match status" value="1"/>
</dbReference>
<reference evidence="7" key="1">
    <citation type="journal article" date="2019" name="Int. J. Syst. Evol. Microbiol.">
        <title>The Global Catalogue of Microorganisms (GCM) 10K type strain sequencing project: providing services to taxonomists for standard genome sequencing and annotation.</title>
        <authorList>
            <consortium name="The Broad Institute Genomics Platform"/>
            <consortium name="The Broad Institute Genome Sequencing Center for Infectious Disease"/>
            <person name="Wu L."/>
            <person name="Ma J."/>
        </authorList>
    </citation>
    <scope>NUCLEOTIDE SEQUENCE [LARGE SCALE GENOMIC DNA]</scope>
    <source>
        <strain evidence="7">JCM 16929</strain>
    </source>
</reference>
<evidence type="ECO:0000259" key="5">
    <source>
        <dbReference type="PROSITE" id="PS50977"/>
    </source>
</evidence>
<keyword evidence="3" id="KW-0804">Transcription</keyword>
<dbReference type="PANTHER" id="PTHR30055">
    <property type="entry name" value="HTH-TYPE TRANSCRIPTIONAL REGULATOR RUTR"/>
    <property type="match status" value="1"/>
</dbReference>
<gene>
    <name evidence="6" type="ORF">GCM10022236_18300</name>
</gene>
<dbReference type="SUPFAM" id="SSF46689">
    <property type="entry name" value="Homeodomain-like"/>
    <property type="match status" value="1"/>
</dbReference>
<organism evidence="6 7">
    <name type="scientific">Microlunatus ginsengisoli</name>
    <dbReference type="NCBI Taxonomy" id="363863"/>
    <lineage>
        <taxon>Bacteria</taxon>
        <taxon>Bacillati</taxon>
        <taxon>Actinomycetota</taxon>
        <taxon>Actinomycetes</taxon>
        <taxon>Propionibacteriales</taxon>
        <taxon>Propionibacteriaceae</taxon>
        <taxon>Microlunatus</taxon>
    </lineage>
</organism>
<evidence type="ECO:0000313" key="7">
    <source>
        <dbReference type="Proteomes" id="UP001501490"/>
    </source>
</evidence>
<evidence type="ECO:0000256" key="4">
    <source>
        <dbReference type="PROSITE-ProRule" id="PRU00335"/>
    </source>
</evidence>
<dbReference type="PANTHER" id="PTHR30055:SF234">
    <property type="entry name" value="HTH-TYPE TRANSCRIPTIONAL REGULATOR BETI"/>
    <property type="match status" value="1"/>
</dbReference>
<dbReference type="EMBL" id="BAABAB010000013">
    <property type="protein sequence ID" value="GAA3616527.1"/>
    <property type="molecule type" value="Genomic_DNA"/>
</dbReference>
<dbReference type="PROSITE" id="PS50977">
    <property type="entry name" value="HTH_TETR_2"/>
    <property type="match status" value="1"/>
</dbReference>
<dbReference type="InterPro" id="IPR036271">
    <property type="entry name" value="Tet_transcr_reg_TetR-rel_C_sf"/>
</dbReference>
<dbReference type="InterPro" id="IPR001647">
    <property type="entry name" value="HTH_TetR"/>
</dbReference>
<name>A0ABP6ZQ08_9ACTN</name>
<evidence type="ECO:0000256" key="2">
    <source>
        <dbReference type="ARBA" id="ARBA00023125"/>
    </source>
</evidence>
<feature type="DNA-binding region" description="H-T-H motif" evidence="4">
    <location>
        <begin position="40"/>
        <end position="59"/>
    </location>
</feature>
<dbReference type="Proteomes" id="UP001501490">
    <property type="component" value="Unassembled WGS sequence"/>
</dbReference>
<evidence type="ECO:0000256" key="3">
    <source>
        <dbReference type="ARBA" id="ARBA00023163"/>
    </source>
</evidence>
<evidence type="ECO:0000313" key="6">
    <source>
        <dbReference type="EMBL" id="GAA3616527.1"/>
    </source>
</evidence>
<dbReference type="InterPro" id="IPR009057">
    <property type="entry name" value="Homeodomain-like_sf"/>
</dbReference>